<evidence type="ECO:0000313" key="2">
    <source>
        <dbReference type="Proteomes" id="UP000572051"/>
    </source>
</evidence>
<evidence type="ECO:0000313" key="1">
    <source>
        <dbReference type="EMBL" id="NYJ33018.1"/>
    </source>
</evidence>
<dbReference type="Proteomes" id="UP000572051">
    <property type="component" value="Unassembled WGS sequence"/>
</dbReference>
<dbReference type="InterPro" id="IPR025335">
    <property type="entry name" value="DUF4241"/>
</dbReference>
<comment type="caution">
    <text evidence="1">The sequence shown here is derived from an EMBL/GenBank/DDBJ whole genome shotgun (WGS) entry which is preliminary data.</text>
</comment>
<proteinExistence type="predicted"/>
<protein>
    <recommendedName>
        <fullName evidence="3">DUF4241 domain-containing protein</fullName>
    </recommendedName>
</protein>
<dbReference type="Pfam" id="PF14025">
    <property type="entry name" value="DUF4241"/>
    <property type="match status" value="1"/>
</dbReference>
<accession>A0A7Z0J8E4</accession>
<dbReference type="AlphaFoldDB" id="A0A7Z0J8E4"/>
<dbReference type="RefSeq" id="WP_179821025.1">
    <property type="nucleotide sequence ID" value="NZ_JACCFS010000001.1"/>
</dbReference>
<sequence>MSTPQPCHVVYCEGWEGEPGRVVGVLDATTARGRDAAGTQYAVLVRDAAGAPLVLLEIAWAHGHCGVWLFDAAGARRTHHRYTRQEDGGLALTYSRRWADPSSEEAASGRVPLLRSVEVLGGNWSVYREDFAGGGHTSSHQWLEEDLAALTTLPAPGFGRWEELVALHPGLSDAGVQLRDADAVPDRDAVPAPWAPPGPLAPLGVDGLFRPGRRYRGARDRRPGTVEVHDAGTLVLPTGRVLLRNPQGLGFAGPEQALTVPLPVGEHPVRVSVLRQTGPDGESAVVAGLRVDVADLVGVPVDAWEMALRPGESLEELREGRFHGVDVDRDSGLVGVCDAACLPHLVEVLTDPDTHPDLVIGYTPREREALADRERELREAAQAFLDAPGTVTGQEFAEAISPSLEQELEFRQSVYVLSRLAHGIVHTEDPGPARFAEPGERARDAGPWTRTLSEPVTGGNLVTAFVGDGVSTCPVWLGRAADGRVAALLVDTLAVDRPAQC</sequence>
<name>A0A7Z0J8E4_9ACTN</name>
<gene>
    <name evidence="1" type="ORF">HNR10_000899</name>
</gene>
<evidence type="ECO:0008006" key="3">
    <source>
        <dbReference type="Google" id="ProtNLM"/>
    </source>
</evidence>
<keyword evidence="2" id="KW-1185">Reference proteome</keyword>
<reference evidence="1 2" key="1">
    <citation type="submission" date="2020-07" db="EMBL/GenBank/DDBJ databases">
        <title>Sequencing the genomes of 1000 actinobacteria strains.</title>
        <authorList>
            <person name="Klenk H.-P."/>
        </authorList>
    </citation>
    <scope>NUCLEOTIDE SEQUENCE [LARGE SCALE GENOMIC DNA]</scope>
    <source>
        <strain evidence="1 2">DSM 44442</strain>
    </source>
</reference>
<organism evidence="1 2">
    <name type="scientific">Nocardiopsis aegyptia</name>
    <dbReference type="NCBI Taxonomy" id="220378"/>
    <lineage>
        <taxon>Bacteria</taxon>
        <taxon>Bacillati</taxon>
        <taxon>Actinomycetota</taxon>
        <taxon>Actinomycetes</taxon>
        <taxon>Streptosporangiales</taxon>
        <taxon>Nocardiopsidaceae</taxon>
        <taxon>Nocardiopsis</taxon>
    </lineage>
</organism>
<dbReference type="EMBL" id="JACCFS010000001">
    <property type="protein sequence ID" value="NYJ33018.1"/>
    <property type="molecule type" value="Genomic_DNA"/>
</dbReference>